<keyword evidence="4" id="KW-1185">Reference proteome</keyword>
<dbReference type="Gene3D" id="2.60.120.560">
    <property type="entry name" value="Exo-inulinase, domain 1"/>
    <property type="match status" value="1"/>
</dbReference>
<evidence type="ECO:0000313" key="4">
    <source>
        <dbReference type="Proteomes" id="UP000293347"/>
    </source>
</evidence>
<dbReference type="RefSeq" id="WP_131592240.1">
    <property type="nucleotide sequence ID" value="NZ_SJSL01000001.1"/>
</dbReference>
<evidence type="ECO:0000313" key="3">
    <source>
        <dbReference type="EMBL" id="TCD02571.1"/>
    </source>
</evidence>
<dbReference type="InterPro" id="IPR010496">
    <property type="entry name" value="AL/BT2_dom"/>
</dbReference>
<reference evidence="3 4" key="1">
    <citation type="submission" date="2019-02" db="EMBL/GenBank/DDBJ databases">
        <title>Pedobacter sp. RP-1-14 sp. nov., isolated from Arctic soil.</title>
        <authorList>
            <person name="Dahal R.H."/>
        </authorList>
    </citation>
    <scope>NUCLEOTIDE SEQUENCE [LARGE SCALE GENOMIC DNA]</scope>
    <source>
        <strain evidence="3 4">RP-1-14</strain>
    </source>
</reference>
<dbReference type="EMBL" id="SJSL01000001">
    <property type="protein sequence ID" value="TCD02571.1"/>
    <property type="molecule type" value="Genomic_DNA"/>
</dbReference>
<name>A0A4R0NNU0_9SPHI</name>
<dbReference type="Pfam" id="PF06439">
    <property type="entry name" value="3keto-disac_hyd"/>
    <property type="match status" value="1"/>
</dbReference>
<evidence type="ECO:0000259" key="2">
    <source>
        <dbReference type="Pfam" id="PF06439"/>
    </source>
</evidence>
<feature type="domain" description="3-keto-alpha-glucoside-1,2-lyase/3-keto-2-hydroxy-glucal hydratase" evidence="2">
    <location>
        <begin position="34"/>
        <end position="231"/>
    </location>
</feature>
<dbReference type="Proteomes" id="UP000293347">
    <property type="component" value="Unassembled WGS sequence"/>
</dbReference>
<evidence type="ECO:0000256" key="1">
    <source>
        <dbReference type="SAM" id="SignalP"/>
    </source>
</evidence>
<proteinExistence type="predicted"/>
<gene>
    <name evidence="3" type="ORF">EZ437_00860</name>
</gene>
<dbReference type="OrthoDB" id="9806233at2"/>
<organism evidence="3 4">
    <name type="scientific">Pedobacter psychroterrae</name>
    <dbReference type="NCBI Taxonomy" id="2530453"/>
    <lineage>
        <taxon>Bacteria</taxon>
        <taxon>Pseudomonadati</taxon>
        <taxon>Bacteroidota</taxon>
        <taxon>Sphingobacteriia</taxon>
        <taxon>Sphingobacteriales</taxon>
        <taxon>Sphingobacteriaceae</taxon>
        <taxon>Pedobacter</taxon>
    </lineage>
</organism>
<sequence length="233" mass="25716">MKRSICVLIVWMSLALVLKAQSVNKLTRSEKKDGWMLLFDGLSTDGWSATSGQPVPAGWKVENGILTTVAGGKGGDIITLMDYADFDLKLDYMIDTACNSGVKYLFAKYESGGNLGMEYQILDDKLAEDNKEADHLAGSLYDVLPPVKLRKKVNPPGKWNSIRIVSKGDHIEHWLNGFKILEYTRGSKKFTASVAQSKFSKAVPGFGSVKKGRILLQEHGGVVSFRNIRIKAM</sequence>
<comment type="caution">
    <text evidence="3">The sequence shown here is derived from an EMBL/GenBank/DDBJ whole genome shotgun (WGS) entry which is preliminary data.</text>
</comment>
<dbReference type="GO" id="GO:0016787">
    <property type="term" value="F:hydrolase activity"/>
    <property type="evidence" value="ECO:0007669"/>
    <property type="project" value="InterPro"/>
</dbReference>
<accession>A0A4R0NNU0</accession>
<protein>
    <submittedName>
        <fullName evidence="3">DUF1080 domain-containing protein</fullName>
    </submittedName>
</protein>
<dbReference type="AlphaFoldDB" id="A0A4R0NNU0"/>
<keyword evidence="1" id="KW-0732">Signal</keyword>
<feature type="chain" id="PRO_5020671367" evidence="1">
    <location>
        <begin position="21"/>
        <end position="233"/>
    </location>
</feature>
<feature type="signal peptide" evidence="1">
    <location>
        <begin position="1"/>
        <end position="20"/>
    </location>
</feature>